<dbReference type="AlphaFoldDB" id="A0A3S4GYJ8"/>
<dbReference type="InterPro" id="IPR021530">
    <property type="entry name" value="AllH-like"/>
</dbReference>
<protein>
    <submittedName>
        <fullName evidence="1">Protein of uncharacterized function (DUF2877)</fullName>
    </submittedName>
</protein>
<gene>
    <name evidence="1" type="ORF">NCTC3438_00704</name>
</gene>
<organism evidence="1 2">
    <name type="scientific">Avibacterium volantium</name>
    <name type="common">Pasteurella volantium</name>
    <dbReference type="NCBI Taxonomy" id="762"/>
    <lineage>
        <taxon>Bacteria</taxon>
        <taxon>Pseudomonadati</taxon>
        <taxon>Pseudomonadota</taxon>
        <taxon>Gammaproteobacteria</taxon>
        <taxon>Pasteurellales</taxon>
        <taxon>Pasteurellaceae</taxon>
        <taxon>Avibacterium</taxon>
    </lineage>
</organism>
<accession>A0A3S4GYJ8</accession>
<dbReference type="EMBL" id="LR134167">
    <property type="protein sequence ID" value="VEB22891.1"/>
    <property type="molecule type" value="Genomic_DNA"/>
</dbReference>
<dbReference type="RefSeq" id="WP_126371460.1">
    <property type="nucleotide sequence ID" value="NZ_LR134167.1"/>
</dbReference>
<dbReference type="OrthoDB" id="4933449at2"/>
<dbReference type="Proteomes" id="UP000268198">
    <property type="component" value="Chromosome"/>
</dbReference>
<name>A0A3S4GYJ8_AVIVO</name>
<proteinExistence type="predicted"/>
<reference evidence="1 2" key="1">
    <citation type="submission" date="2018-12" db="EMBL/GenBank/DDBJ databases">
        <authorList>
            <consortium name="Pathogen Informatics"/>
        </authorList>
    </citation>
    <scope>NUCLEOTIDE SEQUENCE [LARGE SCALE GENOMIC DNA]</scope>
    <source>
        <strain evidence="1 2">NCTC3438</strain>
    </source>
</reference>
<dbReference type="Pfam" id="PF11392">
    <property type="entry name" value="AllH"/>
    <property type="match status" value="1"/>
</dbReference>
<evidence type="ECO:0000313" key="2">
    <source>
        <dbReference type="Proteomes" id="UP000268198"/>
    </source>
</evidence>
<sequence>MKIISRFYAHHFSAFGDYSVLSLHRKAINFVNAQGQLFSIHPSVRYITPFGIVVSHTDFQYLYKTLIPTQTILCKKNQLILNNDVHLVFSGRILNTTLHVRNIPSNHQFYLQNFDRNFSDYPLEQKKRLGLITNFLIKPNKATTLELINSIGFGRGLTPSFDDSLIGMLAILYLKGQKERYFPILDSYLKPQFLLQNTTYLSANFILSALQGAISYPFYRFLYKLTMPRTNFPFALANFLNYGHSSGFDTLLGMKTTLLTLQQEKI</sequence>
<dbReference type="KEGG" id="avt:NCTC3438_00704"/>
<keyword evidence="2" id="KW-1185">Reference proteome</keyword>
<evidence type="ECO:0000313" key="1">
    <source>
        <dbReference type="EMBL" id="VEB22891.1"/>
    </source>
</evidence>